<reference evidence="2" key="3">
    <citation type="submission" date="2020-10" db="EMBL/GenBank/DDBJ databases">
        <authorList>
            <consortium name="NCBI Pathogen Detection Project"/>
        </authorList>
    </citation>
    <scope>NUCLEOTIDE SEQUENCE</scope>
    <source>
        <strain evidence="2">Morganella morganii ARLG-3209</strain>
    </source>
</reference>
<evidence type="ECO:0000313" key="1">
    <source>
        <dbReference type="EMBL" id="AWC94921.1"/>
    </source>
</evidence>
<name>A0AAN5MFC1_MORMO</name>
<reference evidence="2" key="1">
    <citation type="journal article" date="2018" name="Genome Biol.">
        <title>SKESA: strategic k-mer extension for scrupulous assemblies.</title>
        <authorList>
            <person name="Souvorov A."/>
            <person name="Agarwala R."/>
            <person name="Lipman D.J."/>
        </authorList>
    </citation>
    <scope>NUCLEOTIDE SEQUENCE</scope>
    <source>
        <strain evidence="2">Morganella morganii ARLG-3209</strain>
    </source>
</reference>
<dbReference type="RefSeq" id="WP_096747444.1">
    <property type="nucleotide sequence ID" value="NZ_CP023505.1"/>
</dbReference>
<proteinExistence type="predicted"/>
<dbReference type="Proteomes" id="UP000244682">
    <property type="component" value="Chromosome"/>
</dbReference>
<evidence type="ECO:0000313" key="2">
    <source>
        <dbReference type="EMBL" id="HAT3808202.1"/>
    </source>
</evidence>
<accession>A0AAN5MFC1</accession>
<evidence type="ECO:0000313" key="4">
    <source>
        <dbReference type="Proteomes" id="UP000865968"/>
    </source>
</evidence>
<dbReference type="Proteomes" id="UP000865968">
    <property type="component" value="Unassembled WGS sequence"/>
</dbReference>
<reference evidence="1 3" key="2">
    <citation type="submission" date="2018-04" db="EMBL/GenBank/DDBJ databases">
        <title>Whole genome sequencing of Morganella morganii AR_0133.</title>
        <authorList>
            <person name="Conlan S."/>
            <person name="Thomas P.J."/>
            <person name="Mullikin J."/>
            <person name="Frank K.M."/>
            <person name="Segre J.A."/>
        </authorList>
    </citation>
    <scope>NUCLEOTIDE SEQUENCE [LARGE SCALE GENOMIC DNA]</scope>
    <source>
        <strain evidence="1 3">AR_0133</strain>
    </source>
</reference>
<dbReference type="AlphaFoldDB" id="A0AAN5MFC1"/>
<organism evidence="2 4">
    <name type="scientific">Morganella morganii</name>
    <name type="common">Proteus morganii</name>
    <dbReference type="NCBI Taxonomy" id="582"/>
    <lineage>
        <taxon>Bacteria</taxon>
        <taxon>Pseudomonadati</taxon>
        <taxon>Pseudomonadota</taxon>
        <taxon>Gammaproteobacteria</taxon>
        <taxon>Enterobacterales</taxon>
        <taxon>Morganellaceae</taxon>
        <taxon>Morganella</taxon>
    </lineage>
</organism>
<dbReference type="EMBL" id="DACSWI010000002">
    <property type="protein sequence ID" value="HAT3808202.1"/>
    <property type="molecule type" value="Genomic_DNA"/>
</dbReference>
<sequence>MNYIKCNELITRKIMNTPAAKFITEFRQSSSIRWECNLYKLVNDDYELVDSFSEPHKASGQAKIIMYLRPEIGNRISALFNSGE</sequence>
<dbReference type="EMBL" id="CP028956">
    <property type="protein sequence ID" value="AWC94921.1"/>
    <property type="molecule type" value="Genomic_DNA"/>
</dbReference>
<protein>
    <submittedName>
        <fullName evidence="2">Uncharacterized protein</fullName>
    </submittedName>
</protein>
<gene>
    <name evidence="1" type="ORF">AM380_15365</name>
    <name evidence="2" type="ORF">I8608_001014</name>
</gene>
<evidence type="ECO:0000313" key="3">
    <source>
        <dbReference type="Proteomes" id="UP000244682"/>
    </source>
</evidence>